<proteinExistence type="predicted"/>
<dbReference type="Proteomes" id="UP000472267">
    <property type="component" value="Chromosome 10"/>
</dbReference>
<dbReference type="GO" id="GO:0009617">
    <property type="term" value="P:response to bacterium"/>
    <property type="evidence" value="ECO:0007669"/>
    <property type="project" value="TreeGrafter"/>
</dbReference>
<keyword evidence="3 9" id="KW-0732">Signal</keyword>
<dbReference type="InterPro" id="IPR013783">
    <property type="entry name" value="Ig-like_fold"/>
</dbReference>
<evidence type="ECO:0000259" key="10">
    <source>
        <dbReference type="PROSITE" id="PS50835"/>
    </source>
</evidence>
<dbReference type="InterPro" id="IPR003599">
    <property type="entry name" value="Ig_sub"/>
</dbReference>
<dbReference type="AlphaFoldDB" id="A0A672GEB9"/>
<feature type="domain" description="Ig-like" evidence="10">
    <location>
        <begin position="139"/>
        <end position="220"/>
    </location>
</feature>
<dbReference type="Pfam" id="PF07686">
    <property type="entry name" value="V-set"/>
    <property type="match status" value="1"/>
</dbReference>
<protein>
    <submittedName>
        <fullName evidence="11">Uncharacterized LOC115395432</fullName>
    </submittedName>
</protein>
<sequence length="334" mass="36565">MVPLYLLVLCQICQVAAVYDMIQDSGVITARVGENVTLQCSSQDNTVTFIYWYQQILMGKPQLISVRMTQKSEVTISAEYQDRFKVVMQNKKGINDLIISDLKVFDSAVYYCGILHFNAVEFGQGVFLHVKSSQSNIQPSIHQPALMPLQLGQNGNLSCIVNSEPCAGGQMFYWLKQGGSQPAVVYPGEGWCSNEGRNCTSHFLVKSAGSSDPGTYYCAVDICGKIVFGNGTKVEIEESPNINCLLVYSLSVVLAVSVVVLLVLVSMMCKLKNKMCSDCKGTVSQHTCSAGSNDPNQDAHDLHYAALSVGRNTERHFPDNPPACVYSGLRITKD</sequence>
<evidence type="ECO:0000256" key="3">
    <source>
        <dbReference type="ARBA" id="ARBA00022729"/>
    </source>
</evidence>
<dbReference type="SUPFAM" id="SSF48726">
    <property type="entry name" value="Immunoglobulin"/>
    <property type="match status" value="2"/>
</dbReference>
<keyword evidence="8" id="KW-1133">Transmembrane helix</keyword>
<comment type="subcellular location">
    <subcellularLocation>
        <location evidence="1">Cell membrane</location>
    </subcellularLocation>
</comment>
<feature type="domain" description="Ig-like" evidence="10">
    <location>
        <begin position="3"/>
        <end position="112"/>
    </location>
</feature>
<keyword evidence="4" id="KW-0391">Immunity</keyword>
<evidence type="ECO:0000313" key="11">
    <source>
        <dbReference type="Ensembl" id="ENSSFAP00005015315.1"/>
    </source>
</evidence>
<evidence type="ECO:0000256" key="7">
    <source>
        <dbReference type="ARBA" id="ARBA00023180"/>
    </source>
</evidence>
<evidence type="ECO:0000313" key="12">
    <source>
        <dbReference type="Proteomes" id="UP000472267"/>
    </source>
</evidence>
<reference evidence="11" key="1">
    <citation type="submission" date="2019-06" db="EMBL/GenBank/DDBJ databases">
        <authorList>
            <consortium name="Wellcome Sanger Institute Data Sharing"/>
        </authorList>
    </citation>
    <scope>NUCLEOTIDE SEQUENCE [LARGE SCALE GENOMIC DNA]</scope>
</reference>
<evidence type="ECO:0000256" key="9">
    <source>
        <dbReference type="SAM" id="SignalP"/>
    </source>
</evidence>
<reference evidence="11" key="3">
    <citation type="submission" date="2025-09" db="UniProtKB">
        <authorList>
            <consortium name="Ensembl"/>
        </authorList>
    </citation>
    <scope>IDENTIFICATION</scope>
</reference>
<evidence type="ECO:0000256" key="1">
    <source>
        <dbReference type="ARBA" id="ARBA00004236"/>
    </source>
</evidence>
<dbReference type="PANTHER" id="PTHR19433:SF127">
    <property type="entry name" value="NITR9"/>
    <property type="match status" value="1"/>
</dbReference>
<feature type="chain" id="PRO_5025644232" evidence="9">
    <location>
        <begin position="18"/>
        <end position="334"/>
    </location>
</feature>
<accession>A0A672GEB9</accession>
<evidence type="ECO:0000256" key="8">
    <source>
        <dbReference type="SAM" id="Phobius"/>
    </source>
</evidence>
<dbReference type="InterPro" id="IPR007110">
    <property type="entry name" value="Ig-like_dom"/>
</dbReference>
<dbReference type="OMA" id="QNEKCIN"/>
<keyword evidence="6" id="KW-1015">Disulfide bond</keyword>
<evidence type="ECO:0000256" key="4">
    <source>
        <dbReference type="ARBA" id="ARBA00022859"/>
    </source>
</evidence>
<gene>
    <name evidence="11" type="primary">LOC115395502</name>
</gene>
<dbReference type="PANTHER" id="PTHR19433">
    <property type="entry name" value="T-CELL RECEPTOR ALPHA CHAIN V REGION-RELATED"/>
    <property type="match status" value="1"/>
</dbReference>
<feature type="signal peptide" evidence="9">
    <location>
        <begin position="1"/>
        <end position="17"/>
    </location>
</feature>
<dbReference type="Ensembl" id="ENSSFAT00005015940.1">
    <property type="protein sequence ID" value="ENSSFAP00005015315.1"/>
    <property type="gene ID" value="ENSSFAG00005008195.1"/>
</dbReference>
<dbReference type="InterPro" id="IPR052051">
    <property type="entry name" value="TCR_complex_component"/>
</dbReference>
<feature type="transmembrane region" description="Helical" evidence="8">
    <location>
        <begin position="245"/>
        <end position="265"/>
    </location>
</feature>
<keyword evidence="5 8" id="KW-0472">Membrane</keyword>
<reference evidence="11" key="2">
    <citation type="submission" date="2025-08" db="UniProtKB">
        <authorList>
            <consortium name="Ensembl"/>
        </authorList>
    </citation>
    <scope>IDENTIFICATION</scope>
</reference>
<keyword evidence="8" id="KW-0812">Transmembrane</keyword>
<dbReference type="PROSITE" id="PS50835">
    <property type="entry name" value="IG_LIKE"/>
    <property type="match status" value="2"/>
</dbReference>
<keyword evidence="12" id="KW-1185">Reference proteome</keyword>
<dbReference type="InterPro" id="IPR036179">
    <property type="entry name" value="Ig-like_dom_sf"/>
</dbReference>
<keyword evidence="7" id="KW-0325">Glycoprotein</keyword>
<dbReference type="GO" id="GO:0002376">
    <property type="term" value="P:immune system process"/>
    <property type="evidence" value="ECO:0007669"/>
    <property type="project" value="UniProtKB-KW"/>
</dbReference>
<evidence type="ECO:0000256" key="5">
    <source>
        <dbReference type="ARBA" id="ARBA00023136"/>
    </source>
</evidence>
<name>A0A672GEB9_SALFA</name>
<evidence type="ECO:0000256" key="2">
    <source>
        <dbReference type="ARBA" id="ARBA00022475"/>
    </source>
</evidence>
<organism evidence="11 12">
    <name type="scientific">Salarias fasciatus</name>
    <name type="common">Jewelled blenny</name>
    <name type="synonym">Blennius fasciatus</name>
    <dbReference type="NCBI Taxonomy" id="181472"/>
    <lineage>
        <taxon>Eukaryota</taxon>
        <taxon>Metazoa</taxon>
        <taxon>Chordata</taxon>
        <taxon>Craniata</taxon>
        <taxon>Vertebrata</taxon>
        <taxon>Euteleostomi</taxon>
        <taxon>Actinopterygii</taxon>
        <taxon>Neopterygii</taxon>
        <taxon>Teleostei</taxon>
        <taxon>Neoteleostei</taxon>
        <taxon>Acanthomorphata</taxon>
        <taxon>Ovalentaria</taxon>
        <taxon>Blenniimorphae</taxon>
        <taxon>Blenniiformes</taxon>
        <taxon>Blennioidei</taxon>
        <taxon>Blenniidae</taxon>
        <taxon>Salariinae</taxon>
        <taxon>Salarias</taxon>
    </lineage>
</organism>
<dbReference type="InterPro" id="IPR013106">
    <property type="entry name" value="Ig_V-set"/>
</dbReference>
<dbReference type="SMART" id="SM00406">
    <property type="entry name" value="IGv"/>
    <property type="match status" value="1"/>
</dbReference>
<evidence type="ECO:0000256" key="6">
    <source>
        <dbReference type="ARBA" id="ARBA00023157"/>
    </source>
</evidence>
<keyword evidence="2" id="KW-1003">Cell membrane</keyword>
<dbReference type="SMART" id="SM00409">
    <property type="entry name" value="IG"/>
    <property type="match status" value="2"/>
</dbReference>
<dbReference type="Gene3D" id="2.60.40.10">
    <property type="entry name" value="Immunoglobulins"/>
    <property type="match status" value="2"/>
</dbReference>
<dbReference type="GO" id="GO:0005886">
    <property type="term" value="C:plasma membrane"/>
    <property type="evidence" value="ECO:0007669"/>
    <property type="project" value="UniProtKB-SubCell"/>
</dbReference>